<dbReference type="VEuPathDB" id="FungiDB:BCV72DRAFT_203293"/>
<name>A0A1X0R955_RHIZD</name>
<dbReference type="GO" id="GO:0071500">
    <property type="term" value="P:cellular response to nitrosative stress"/>
    <property type="evidence" value="ECO:0007669"/>
    <property type="project" value="TreeGrafter"/>
</dbReference>
<dbReference type="InterPro" id="IPR000971">
    <property type="entry name" value="Globin"/>
</dbReference>
<accession>A0A1X0R955</accession>
<dbReference type="SUPFAM" id="SSF46458">
    <property type="entry name" value="Globin-like"/>
    <property type="match status" value="1"/>
</dbReference>
<feature type="domain" description="Globin" evidence="1">
    <location>
        <begin position="28"/>
        <end position="206"/>
    </location>
</feature>
<organism evidence="2">
    <name type="scientific">Rhizopus microsporus var. microsporus</name>
    <dbReference type="NCBI Taxonomy" id="86635"/>
    <lineage>
        <taxon>Eukaryota</taxon>
        <taxon>Fungi</taxon>
        <taxon>Fungi incertae sedis</taxon>
        <taxon>Mucoromycota</taxon>
        <taxon>Mucoromycotina</taxon>
        <taxon>Mucoromycetes</taxon>
        <taxon>Mucorales</taxon>
        <taxon>Mucorineae</taxon>
        <taxon>Rhizopodaceae</taxon>
        <taxon>Rhizopus</taxon>
    </lineage>
</organism>
<dbReference type="GO" id="GO:0008941">
    <property type="term" value="F:nitric oxide dioxygenase NAD(P)H activity"/>
    <property type="evidence" value="ECO:0007669"/>
    <property type="project" value="TreeGrafter"/>
</dbReference>
<sequence length="229" mass="26411">MRPPTPSISLDFTKTHGTLLFPKLPPPSPTQAHIDIIRYTWEHLCGIRLDHDDPTISPSHAFGLAFYNALFESDSTLRFLFTNIVQQARAFAGFISYLARMPTQSNIREMNALKRKGVGALTFPELVTEVSNTEHEPVTEDFRYQLQELGARHYYYGVNADHFDSIGRALMKALKERLGKEFLPEIEEAWKRSYAYSAYYMKIGLESAQDEWRQHRNESMQTKQSCTIQ</sequence>
<dbReference type="EMBL" id="KV921886">
    <property type="protein sequence ID" value="ORE08585.1"/>
    <property type="molecule type" value="Genomic_DNA"/>
</dbReference>
<proteinExistence type="predicted"/>
<gene>
    <name evidence="2" type="ORF">BCV72DRAFT_203293</name>
</gene>
<dbReference type="AlphaFoldDB" id="A0A1X0R955"/>
<dbReference type="OrthoDB" id="436496at2759"/>
<protein>
    <recommendedName>
        <fullName evidence="1">Globin domain-containing protein</fullName>
    </recommendedName>
</protein>
<dbReference type="InterPro" id="IPR012292">
    <property type="entry name" value="Globin/Proto"/>
</dbReference>
<dbReference type="InterPro" id="IPR009050">
    <property type="entry name" value="Globin-like_sf"/>
</dbReference>
<dbReference type="GO" id="GO:0046210">
    <property type="term" value="P:nitric oxide catabolic process"/>
    <property type="evidence" value="ECO:0007669"/>
    <property type="project" value="TreeGrafter"/>
</dbReference>
<dbReference type="PANTHER" id="PTHR43396">
    <property type="entry name" value="FLAVOHEMOPROTEIN"/>
    <property type="match status" value="1"/>
</dbReference>
<dbReference type="GO" id="GO:0020037">
    <property type="term" value="F:heme binding"/>
    <property type="evidence" value="ECO:0007669"/>
    <property type="project" value="InterPro"/>
</dbReference>
<dbReference type="GO" id="GO:0071949">
    <property type="term" value="F:FAD binding"/>
    <property type="evidence" value="ECO:0007669"/>
    <property type="project" value="TreeGrafter"/>
</dbReference>
<reference evidence="2" key="1">
    <citation type="journal article" date="2016" name="Proc. Natl. Acad. Sci. U.S.A.">
        <title>Lipid metabolic changes in an early divergent fungus govern the establishment of a mutualistic symbiosis with endobacteria.</title>
        <authorList>
            <person name="Lastovetsky O.A."/>
            <person name="Gaspar M.L."/>
            <person name="Mondo S.J."/>
            <person name="LaButti K.M."/>
            <person name="Sandor L."/>
            <person name="Grigoriev I.V."/>
            <person name="Henry S.A."/>
            <person name="Pawlowska T.E."/>
        </authorList>
    </citation>
    <scope>NUCLEOTIDE SEQUENCE [LARGE SCALE GENOMIC DNA]</scope>
    <source>
        <strain evidence="2">ATCC 52814</strain>
    </source>
</reference>
<dbReference type="Gene3D" id="1.10.490.10">
    <property type="entry name" value="Globins"/>
    <property type="match status" value="1"/>
</dbReference>
<evidence type="ECO:0000259" key="1">
    <source>
        <dbReference type="PROSITE" id="PS01033"/>
    </source>
</evidence>
<dbReference type="PANTHER" id="PTHR43396:SF6">
    <property type="entry name" value="ABL201WP"/>
    <property type="match status" value="1"/>
</dbReference>
<evidence type="ECO:0000313" key="2">
    <source>
        <dbReference type="EMBL" id="ORE08585.1"/>
    </source>
</evidence>
<dbReference type="Pfam" id="PF00042">
    <property type="entry name" value="Globin"/>
    <property type="match status" value="1"/>
</dbReference>
<dbReference type="PROSITE" id="PS01033">
    <property type="entry name" value="GLOBIN"/>
    <property type="match status" value="1"/>
</dbReference>
<dbReference type="Proteomes" id="UP000242414">
    <property type="component" value="Unassembled WGS sequence"/>
</dbReference>
<dbReference type="GO" id="GO:0019825">
    <property type="term" value="F:oxygen binding"/>
    <property type="evidence" value="ECO:0007669"/>
    <property type="project" value="InterPro"/>
</dbReference>